<dbReference type="STRING" id="45351.A7STU6"/>
<dbReference type="KEGG" id="nve:5504044"/>
<feature type="signal peptide" evidence="9">
    <location>
        <begin position="1"/>
        <end position="19"/>
    </location>
</feature>
<dbReference type="PANTHER" id="PTHR12000:SF42">
    <property type="entry name" value="LEGUMAIN"/>
    <property type="match status" value="1"/>
</dbReference>
<evidence type="ECO:0000256" key="7">
    <source>
        <dbReference type="ARBA" id="ARBA00022807"/>
    </source>
</evidence>
<dbReference type="CDD" id="cd21115">
    <property type="entry name" value="legumain_C"/>
    <property type="match status" value="1"/>
</dbReference>
<dbReference type="HOGENOM" id="CLU_024160_0_0_1"/>
<dbReference type="InterPro" id="IPR048501">
    <property type="entry name" value="Legum_prodom"/>
</dbReference>
<accession>A7STU6</accession>
<dbReference type="InterPro" id="IPR001096">
    <property type="entry name" value="Peptidase_C13"/>
</dbReference>
<dbReference type="Pfam" id="PF20985">
    <property type="entry name" value="Legum_prodom"/>
    <property type="match status" value="1"/>
</dbReference>
<comment type="catalytic activity">
    <reaction evidence="1">
        <text>Hydrolysis of proteins and small molecule substrates at -Asn-|-Xaa- bonds.</text>
        <dbReference type="EC" id="3.4.22.34"/>
    </reaction>
</comment>
<dbReference type="GO" id="GO:0006624">
    <property type="term" value="P:vacuolar protein processing"/>
    <property type="evidence" value="ECO:0000318"/>
    <property type="project" value="GO_Central"/>
</dbReference>
<dbReference type="PANTHER" id="PTHR12000">
    <property type="entry name" value="HEMOGLOBINASE FAMILY MEMBER"/>
    <property type="match status" value="1"/>
</dbReference>
<dbReference type="EC" id="3.4.22.34" evidence="3"/>
<dbReference type="PIRSF" id="PIRSF019663">
    <property type="entry name" value="Legumain"/>
    <property type="match status" value="1"/>
</dbReference>
<proteinExistence type="inferred from homology"/>
<evidence type="ECO:0000256" key="8">
    <source>
        <dbReference type="PIRSR" id="PIRSR019663-1"/>
    </source>
</evidence>
<dbReference type="PRINTS" id="PR00776">
    <property type="entry name" value="HEMOGLOBNASE"/>
</dbReference>
<dbReference type="GO" id="GO:0005773">
    <property type="term" value="C:vacuole"/>
    <property type="evidence" value="ECO:0007669"/>
    <property type="project" value="GOC"/>
</dbReference>
<keyword evidence="5 9" id="KW-0732">Signal</keyword>
<name>A7STU6_NEMVE</name>
<feature type="active site" evidence="8">
    <location>
        <position position="157"/>
    </location>
</feature>
<feature type="active site" description="Nucleophile" evidence="8">
    <location>
        <position position="200"/>
    </location>
</feature>
<keyword evidence="4" id="KW-0645">Protease</keyword>
<dbReference type="InterPro" id="IPR043577">
    <property type="entry name" value="AE"/>
</dbReference>
<dbReference type="Proteomes" id="UP000001593">
    <property type="component" value="Unassembled WGS sequence"/>
</dbReference>
<dbReference type="PhylomeDB" id="A7STU6"/>
<keyword evidence="12" id="KW-1185">Reference proteome</keyword>
<dbReference type="GO" id="GO:0051603">
    <property type="term" value="P:proteolysis involved in protein catabolic process"/>
    <property type="evidence" value="ECO:0000318"/>
    <property type="project" value="GO_Central"/>
</dbReference>
<reference evidence="11" key="1">
    <citation type="journal article" date="2007" name="Science">
        <title>Sea anemone genome reveals ancestral eumetazoan gene repertoire and genomic organization.</title>
        <authorList>
            <person name="Putnam N.H."/>
            <person name="Srivastava M."/>
            <person name="Hellsten U."/>
            <person name="Dirks B."/>
            <person name="Chapman J."/>
            <person name="Salamov A."/>
            <person name="Terry A."/>
            <person name="Shapiro H."/>
            <person name="Lindquist E."/>
            <person name="Kapitonov V.V."/>
            <person name="Jurka J."/>
            <person name="Genikhovich G."/>
            <person name="Grigoriev I.V."/>
            <person name="Lucas S.M."/>
            <person name="Steele R.E."/>
            <person name="Finnerty J.R."/>
            <person name="Technau U."/>
            <person name="Martindale M.Q."/>
            <person name="Rokhsar D.S."/>
        </authorList>
    </citation>
    <scope>NUCLEOTIDE SEQUENCE [LARGE SCALE GENOMIC DNA]</scope>
    <source>
        <strain evidence="11">CH2 x CH6</strain>
    </source>
</reference>
<dbReference type="Gene3D" id="3.40.50.1460">
    <property type="match status" value="1"/>
</dbReference>
<organism evidence="11 12">
    <name type="scientific">Nematostella vectensis</name>
    <name type="common">Starlet sea anemone</name>
    <dbReference type="NCBI Taxonomy" id="45351"/>
    <lineage>
        <taxon>Eukaryota</taxon>
        <taxon>Metazoa</taxon>
        <taxon>Cnidaria</taxon>
        <taxon>Anthozoa</taxon>
        <taxon>Hexacorallia</taxon>
        <taxon>Actiniaria</taxon>
        <taxon>Edwardsiidae</taxon>
        <taxon>Nematostella</taxon>
    </lineage>
</organism>
<evidence type="ECO:0000256" key="5">
    <source>
        <dbReference type="ARBA" id="ARBA00022729"/>
    </source>
</evidence>
<evidence type="ECO:0000256" key="3">
    <source>
        <dbReference type="ARBA" id="ARBA00012628"/>
    </source>
</evidence>
<feature type="domain" description="Legumain prodomain" evidence="10">
    <location>
        <begin position="349"/>
        <end position="442"/>
    </location>
</feature>
<dbReference type="eggNOG" id="KOG1348">
    <property type="taxonomic scope" value="Eukaryota"/>
</dbReference>
<dbReference type="Gene3D" id="1.10.132.130">
    <property type="match status" value="1"/>
</dbReference>
<evidence type="ECO:0000256" key="9">
    <source>
        <dbReference type="SAM" id="SignalP"/>
    </source>
</evidence>
<evidence type="ECO:0000256" key="1">
    <source>
        <dbReference type="ARBA" id="ARBA00000810"/>
    </source>
</evidence>
<dbReference type="Pfam" id="PF01650">
    <property type="entry name" value="Peptidase_C13"/>
    <property type="match status" value="1"/>
</dbReference>
<dbReference type="AlphaFoldDB" id="A7STU6"/>
<protein>
    <recommendedName>
        <fullName evidence="3">legumain</fullName>
        <ecNumber evidence="3">3.4.22.34</ecNumber>
    </recommendedName>
</protein>
<evidence type="ECO:0000256" key="4">
    <source>
        <dbReference type="ARBA" id="ARBA00022670"/>
    </source>
</evidence>
<dbReference type="FunFam" id="3.40.50.1460:FF:000006">
    <property type="entry name" value="Legumain"/>
    <property type="match status" value="1"/>
</dbReference>
<dbReference type="OrthoDB" id="192611at2759"/>
<feature type="chain" id="PRO_5002715296" description="legumain" evidence="9">
    <location>
        <begin position="20"/>
        <end position="445"/>
    </location>
</feature>
<evidence type="ECO:0000313" key="12">
    <source>
        <dbReference type="Proteomes" id="UP000001593"/>
    </source>
</evidence>
<evidence type="ECO:0000259" key="10">
    <source>
        <dbReference type="Pfam" id="PF20985"/>
    </source>
</evidence>
<evidence type="ECO:0000313" key="11">
    <source>
        <dbReference type="EMBL" id="EDO32869.1"/>
    </source>
</evidence>
<comment type="similarity">
    <text evidence="2">Belongs to the peptidase C13 family.</text>
</comment>
<dbReference type="InterPro" id="IPR046427">
    <property type="entry name" value="Legumain_prodom_sf"/>
</dbReference>
<dbReference type="EMBL" id="DS469802">
    <property type="protein sequence ID" value="EDO32869.1"/>
    <property type="molecule type" value="Genomic_DNA"/>
</dbReference>
<evidence type="ECO:0000256" key="6">
    <source>
        <dbReference type="ARBA" id="ARBA00022801"/>
    </source>
</evidence>
<dbReference type="GO" id="GO:0004197">
    <property type="term" value="F:cysteine-type endopeptidase activity"/>
    <property type="evidence" value="ECO:0000318"/>
    <property type="project" value="GO_Central"/>
</dbReference>
<evidence type="ECO:0000256" key="2">
    <source>
        <dbReference type="ARBA" id="ARBA00009941"/>
    </source>
</evidence>
<sequence length="445" mass="50196">MANWITLLAFLSLLLICVATEDEEFSQKSSTPSEEGKHWALLVAGSSSWMNYRHQADICHAYQVLHSHGIPDENIVVMMYDDIAHNAENPTPGIIINRPNGSDVYHGVVKDYTRDDVTPEKFLEVLKGNKEYMKHFGSGKVIDSGPNDHVFVFFSDHGAPGLIAFPGLDNVLTAQQLNKAIKYMHKNNKYKKMVVYIEACESGSMFRKLLPDDIKVYATTASSYNESSYACYFDQKRRTYLGDVYSVKWMENSDKANLDVESLLQQFKIIKRETNTSHVQKFGDMSFDKDPLDEYQGEGQATKLHREPVGSLPEAPYDAVPSPDVPIEILKHRLAAATTEVERQQLTHEISALLQMREKIKATVKQIASHVIASDSQMNRVLMRSAEPVNYNCYEAAIHTFGQNCFHFNEHEYALRHLYVLSNLCEEGIPTESIVSAINGVCGSQ</sequence>
<keyword evidence="6" id="KW-0378">Hydrolase</keyword>
<gene>
    <name evidence="11" type="ORF">NEMVEDRAFT_v1g233595</name>
</gene>
<keyword evidence="7" id="KW-0788">Thiol protease</keyword>
<dbReference type="PIRSF" id="PIRSF500139">
    <property type="entry name" value="AE"/>
    <property type="match status" value="1"/>
</dbReference>
<dbReference type="FunFam" id="1.10.132.130:FF:000001">
    <property type="entry name" value="Vacuolar-processing enzyme beta-isozyme"/>
    <property type="match status" value="1"/>
</dbReference>
<dbReference type="OMA" id="YPIDRIC"/>
<dbReference type="InParanoid" id="A7STU6"/>